<comment type="caution">
    <text evidence="1">The sequence shown here is derived from an EMBL/GenBank/DDBJ whole genome shotgun (WGS) entry which is preliminary data.</text>
</comment>
<dbReference type="EMBL" id="MOAZ01000002">
    <property type="protein sequence ID" value="ROM57112.1"/>
    <property type="molecule type" value="Genomic_DNA"/>
</dbReference>
<dbReference type="Proteomes" id="UP000283389">
    <property type="component" value="Unassembled WGS sequence"/>
</dbReference>
<gene>
    <name evidence="1" type="ORF">BK649_01610</name>
</gene>
<dbReference type="AlphaFoldDB" id="A0A423FHP9"/>
<organism evidence="1 2">
    <name type="scientific">Pseudomonas canadensis</name>
    <dbReference type="NCBI Taxonomy" id="915099"/>
    <lineage>
        <taxon>Bacteria</taxon>
        <taxon>Pseudomonadati</taxon>
        <taxon>Pseudomonadota</taxon>
        <taxon>Gammaproteobacteria</taxon>
        <taxon>Pseudomonadales</taxon>
        <taxon>Pseudomonadaceae</taxon>
        <taxon>Pseudomonas</taxon>
    </lineage>
</organism>
<proteinExistence type="predicted"/>
<name>A0A423FHP9_9PSED</name>
<evidence type="ECO:0000313" key="2">
    <source>
        <dbReference type="Proteomes" id="UP000283389"/>
    </source>
</evidence>
<sequence>MKNIFLDQVSHKPSGEYFSERKLEPCRIDEVAFYCVSDTFYRLHVNQIAILYIGPFSVHAIYLKESPGLVESALRAQFKNIRLNQGDGNSPILISDPQQPGGSIFYCDEYSE</sequence>
<reference evidence="1 2" key="1">
    <citation type="submission" date="2016-10" db="EMBL/GenBank/DDBJ databases">
        <title>Comparative genome analysis of multiple Pseudomonas spp. focuses on biocontrol and plant growth promoting traits.</title>
        <authorList>
            <person name="Tao X.-Y."/>
            <person name="Taylor C.G."/>
        </authorList>
    </citation>
    <scope>NUCLEOTIDE SEQUENCE [LARGE SCALE GENOMIC DNA]</scope>
    <source>
        <strain evidence="1 2">36C8</strain>
    </source>
</reference>
<protein>
    <submittedName>
        <fullName evidence="1">Uncharacterized protein</fullName>
    </submittedName>
</protein>
<evidence type="ECO:0000313" key="1">
    <source>
        <dbReference type="EMBL" id="ROM57112.1"/>
    </source>
</evidence>
<accession>A0A423FHP9</accession>